<evidence type="ECO:0000313" key="3">
    <source>
        <dbReference type="Proteomes" id="UP001589798"/>
    </source>
</evidence>
<sequence>MKYFNGLNMGEGIVGGSDVGMRTTQIYTCMGIAFANTRTQRGGLYHYPADCLGNANVVGTIRQMLNDVAPDVVVVTPAMAQGYGQLTGSSRDDIDGVEALLKQLGAPSVTVAEPRTSAVLVWNATGPVFNEVPDETGRAVASEIRGTMSTGRRELEAGVWYYGGDGEQGDLLDQGLPASPPSSSTSASTGASASGGGRRRSTKESAKGCCIIM</sequence>
<organism evidence="2 3">
    <name type="scientific">Novosphingobium soli</name>
    <dbReference type="NCBI Taxonomy" id="574956"/>
    <lineage>
        <taxon>Bacteria</taxon>
        <taxon>Pseudomonadati</taxon>
        <taxon>Pseudomonadota</taxon>
        <taxon>Alphaproteobacteria</taxon>
        <taxon>Sphingomonadales</taxon>
        <taxon>Sphingomonadaceae</taxon>
        <taxon>Novosphingobium</taxon>
    </lineage>
</organism>
<dbReference type="Proteomes" id="UP001589798">
    <property type="component" value="Unassembled WGS sequence"/>
</dbReference>
<proteinExistence type="predicted"/>
<evidence type="ECO:0000313" key="2">
    <source>
        <dbReference type="EMBL" id="MFC0204957.1"/>
    </source>
</evidence>
<feature type="region of interest" description="Disordered" evidence="1">
    <location>
        <begin position="170"/>
        <end position="207"/>
    </location>
</feature>
<dbReference type="RefSeq" id="WP_379487714.1">
    <property type="nucleotide sequence ID" value="NZ_JBHLWK010000013.1"/>
</dbReference>
<feature type="compositionally biased region" description="Low complexity" evidence="1">
    <location>
        <begin position="170"/>
        <end position="192"/>
    </location>
</feature>
<keyword evidence="3" id="KW-1185">Reference proteome</keyword>
<protein>
    <recommendedName>
        <fullName evidence="4">SGNH/GDSL hydrolase family protein</fullName>
    </recommendedName>
</protein>
<gene>
    <name evidence="2" type="ORF">ACFFJC_11805</name>
</gene>
<reference evidence="2 3" key="1">
    <citation type="submission" date="2024-09" db="EMBL/GenBank/DDBJ databases">
        <authorList>
            <person name="Sun Q."/>
            <person name="Mori K."/>
        </authorList>
    </citation>
    <scope>NUCLEOTIDE SEQUENCE [LARGE SCALE GENOMIC DNA]</scope>
    <source>
        <strain evidence="2 3">CCM 7706</strain>
    </source>
</reference>
<dbReference type="EMBL" id="JBHLWK010000013">
    <property type="protein sequence ID" value="MFC0204957.1"/>
    <property type="molecule type" value="Genomic_DNA"/>
</dbReference>
<evidence type="ECO:0008006" key="4">
    <source>
        <dbReference type="Google" id="ProtNLM"/>
    </source>
</evidence>
<name>A0ABV6CW50_9SPHN</name>
<evidence type="ECO:0000256" key="1">
    <source>
        <dbReference type="SAM" id="MobiDB-lite"/>
    </source>
</evidence>
<comment type="caution">
    <text evidence="2">The sequence shown here is derived from an EMBL/GenBank/DDBJ whole genome shotgun (WGS) entry which is preliminary data.</text>
</comment>
<accession>A0ABV6CW50</accession>